<keyword evidence="3" id="KW-1185">Reference proteome</keyword>
<dbReference type="EMBL" id="BFEA01001384">
    <property type="protein sequence ID" value="GBG93287.1"/>
    <property type="molecule type" value="Genomic_DNA"/>
</dbReference>
<organism evidence="2 3">
    <name type="scientific">Chara braunii</name>
    <name type="common">Braun's stonewort</name>
    <dbReference type="NCBI Taxonomy" id="69332"/>
    <lineage>
        <taxon>Eukaryota</taxon>
        <taxon>Viridiplantae</taxon>
        <taxon>Streptophyta</taxon>
        <taxon>Charophyceae</taxon>
        <taxon>Charales</taxon>
        <taxon>Characeae</taxon>
        <taxon>Chara</taxon>
    </lineage>
</organism>
<evidence type="ECO:0000313" key="2">
    <source>
        <dbReference type="EMBL" id="GBG93287.1"/>
    </source>
</evidence>
<sequence>MTIVPSQTPLLTAPAANGAAAVQTYPSQYSNGGGWLGKRVSTLEERVAKLSIRHDAEEARERAEREDAEKKKWEKEEEERRQHEKQEREEQQSKMHKEMGEKLDKVVEAINGKKASEGNQVARLKAEVERLSRPNAGASTLAT</sequence>
<name>A0A388MFE2_CHABU</name>
<proteinExistence type="predicted"/>
<evidence type="ECO:0000256" key="1">
    <source>
        <dbReference type="SAM" id="MobiDB-lite"/>
    </source>
</evidence>
<comment type="caution">
    <text evidence="2">The sequence shown here is derived from an EMBL/GenBank/DDBJ whole genome shotgun (WGS) entry which is preliminary data.</text>
</comment>
<accession>A0A388MFE2</accession>
<dbReference type="Proteomes" id="UP000265515">
    <property type="component" value="Unassembled WGS sequence"/>
</dbReference>
<evidence type="ECO:0000313" key="3">
    <source>
        <dbReference type="Proteomes" id="UP000265515"/>
    </source>
</evidence>
<feature type="region of interest" description="Disordered" evidence="1">
    <location>
        <begin position="114"/>
        <end position="143"/>
    </location>
</feature>
<feature type="region of interest" description="Disordered" evidence="1">
    <location>
        <begin position="50"/>
        <end position="99"/>
    </location>
</feature>
<protein>
    <submittedName>
        <fullName evidence="2">Uncharacterized protein</fullName>
    </submittedName>
</protein>
<feature type="non-terminal residue" evidence="2">
    <location>
        <position position="143"/>
    </location>
</feature>
<gene>
    <name evidence="2" type="ORF">CBR_g63144</name>
</gene>
<dbReference type="Gramene" id="GBG93287">
    <property type="protein sequence ID" value="GBG93287"/>
    <property type="gene ID" value="CBR_g63144"/>
</dbReference>
<reference evidence="2 3" key="1">
    <citation type="journal article" date="2018" name="Cell">
        <title>The Chara Genome: Secondary Complexity and Implications for Plant Terrestrialization.</title>
        <authorList>
            <person name="Nishiyama T."/>
            <person name="Sakayama H."/>
            <person name="Vries J.D."/>
            <person name="Buschmann H."/>
            <person name="Saint-Marcoux D."/>
            <person name="Ullrich K.K."/>
            <person name="Haas F.B."/>
            <person name="Vanderstraeten L."/>
            <person name="Becker D."/>
            <person name="Lang D."/>
            <person name="Vosolsobe S."/>
            <person name="Rombauts S."/>
            <person name="Wilhelmsson P.K.I."/>
            <person name="Janitza P."/>
            <person name="Kern R."/>
            <person name="Heyl A."/>
            <person name="Rumpler F."/>
            <person name="Villalobos L.I.A.C."/>
            <person name="Clay J.M."/>
            <person name="Skokan R."/>
            <person name="Toyoda A."/>
            <person name="Suzuki Y."/>
            <person name="Kagoshima H."/>
            <person name="Schijlen E."/>
            <person name="Tajeshwar N."/>
            <person name="Catarino B."/>
            <person name="Hetherington A.J."/>
            <person name="Saltykova A."/>
            <person name="Bonnot C."/>
            <person name="Breuninger H."/>
            <person name="Symeonidi A."/>
            <person name="Radhakrishnan G.V."/>
            <person name="Van Nieuwerburgh F."/>
            <person name="Deforce D."/>
            <person name="Chang C."/>
            <person name="Karol K.G."/>
            <person name="Hedrich R."/>
            <person name="Ulvskov P."/>
            <person name="Glockner G."/>
            <person name="Delwiche C.F."/>
            <person name="Petrasek J."/>
            <person name="Van de Peer Y."/>
            <person name="Friml J."/>
            <person name="Beilby M."/>
            <person name="Dolan L."/>
            <person name="Kohara Y."/>
            <person name="Sugano S."/>
            <person name="Fujiyama A."/>
            <person name="Delaux P.-M."/>
            <person name="Quint M."/>
            <person name="TheiBen G."/>
            <person name="Hagemann M."/>
            <person name="Harholt J."/>
            <person name="Dunand C."/>
            <person name="Zachgo S."/>
            <person name="Langdale J."/>
            <person name="Maumus F."/>
            <person name="Straeten D.V.D."/>
            <person name="Gould S.B."/>
            <person name="Rensing S.A."/>
        </authorList>
    </citation>
    <scope>NUCLEOTIDE SEQUENCE [LARGE SCALE GENOMIC DNA]</scope>
    <source>
        <strain evidence="2 3">S276</strain>
    </source>
</reference>
<dbReference type="AlphaFoldDB" id="A0A388MFE2"/>